<comment type="caution">
    <text evidence="1">The sequence shown here is derived from an EMBL/GenBank/DDBJ whole genome shotgun (WGS) entry which is preliminary data.</text>
</comment>
<dbReference type="Proteomes" id="UP000324222">
    <property type="component" value="Unassembled WGS sequence"/>
</dbReference>
<keyword evidence="2" id="KW-1185">Reference proteome</keyword>
<gene>
    <name evidence="1" type="ORF">E2C01_013617</name>
</gene>
<dbReference type="EMBL" id="VSRR010000897">
    <property type="protein sequence ID" value="MPC20663.1"/>
    <property type="molecule type" value="Genomic_DNA"/>
</dbReference>
<sequence>MSLQLSLSMWSALGSVHSEYRERRQCYGVVAGLCSRHSHTQPYLSQSPYQHSFFFFSCLPWTQSADLIETPVDDDGDELPSATRTRRAHSYNDYENYFYI</sequence>
<reference evidence="1 2" key="1">
    <citation type="submission" date="2019-05" db="EMBL/GenBank/DDBJ databases">
        <title>Another draft genome of Portunus trituberculatus and its Hox gene families provides insights of decapod evolution.</title>
        <authorList>
            <person name="Jeong J.-H."/>
            <person name="Song I."/>
            <person name="Kim S."/>
            <person name="Choi T."/>
            <person name="Kim D."/>
            <person name="Ryu S."/>
            <person name="Kim W."/>
        </authorList>
    </citation>
    <scope>NUCLEOTIDE SEQUENCE [LARGE SCALE GENOMIC DNA]</scope>
    <source>
        <tissue evidence="1">Muscle</tissue>
    </source>
</reference>
<dbReference type="OrthoDB" id="3908708at2759"/>
<name>A0A5B7DHN7_PORTR</name>
<evidence type="ECO:0000313" key="1">
    <source>
        <dbReference type="EMBL" id="MPC20663.1"/>
    </source>
</evidence>
<proteinExistence type="predicted"/>
<organism evidence="1 2">
    <name type="scientific">Portunus trituberculatus</name>
    <name type="common">Swimming crab</name>
    <name type="synonym">Neptunus trituberculatus</name>
    <dbReference type="NCBI Taxonomy" id="210409"/>
    <lineage>
        <taxon>Eukaryota</taxon>
        <taxon>Metazoa</taxon>
        <taxon>Ecdysozoa</taxon>
        <taxon>Arthropoda</taxon>
        <taxon>Crustacea</taxon>
        <taxon>Multicrustacea</taxon>
        <taxon>Malacostraca</taxon>
        <taxon>Eumalacostraca</taxon>
        <taxon>Eucarida</taxon>
        <taxon>Decapoda</taxon>
        <taxon>Pleocyemata</taxon>
        <taxon>Brachyura</taxon>
        <taxon>Eubrachyura</taxon>
        <taxon>Portunoidea</taxon>
        <taxon>Portunidae</taxon>
        <taxon>Portuninae</taxon>
        <taxon>Portunus</taxon>
    </lineage>
</organism>
<protein>
    <submittedName>
        <fullName evidence="1">Uncharacterized protein</fullName>
    </submittedName>
</protein>
<dbReference type="AlphaFoldDB" id="A0A5B7DHN7"/>
<evidence type="ECO:0000313" key="2">
    <source>
        <dbReference type="Proteomes" id="UP000324222"/>
    </source>
</evidence>
<accession>A0A5B7DHN7</accession>